<proteinExistence type="predicted"/>
<keyword evidence="3" id="KW-1185">Reference proteome</keyword>
<dbReference type="Gene3D" id="2.60.120.650">
    <property type="entry name" value="Cupin"/>
    <property type="match status" value="1"/>
</dbReference>
<dbReference type="InterPro" id="IPR041667">
    <property type="entry name" value="Cupin_8"/>
</dbReference>
<evidence type="ECO:0000313" key="3">
    <source>
        <dbReference type="Proteomes" id="UP001626536"/>
    </source>
</evidence>
<feature type="domain" description="JmjC" evidence="1">
    <location>
        <begin position="115"/>
        <end position="263"/>
    </location>
</feature>
<dbReference type="RefSeq" id="WP_407337613.1">
    <property type="nucleotide sequence ID" value="NZ_CP136862.1"/>
</dbReference>
<dbReference type="InterPro" id="IPR003347">
    <property type="entry name" value="JmjC_dom"/>
</dbReference>
<evidence type="ECO:0000313" key="2">
    <source>
        <dbReference type="EMBL" id="WOJ88173.1"/>
    </source>
</evidence>
<dbReference type="SMART" id="SM00558">
    <property type="entry name" value="JmjC"/>
    <property type="match status" value="1"/>
</dbReference>
<protein>
    <submittedName>
        <fullName evidence="2">Cupin domain-containing protein</fullName>
    </submittedName>
</protein>
<name>A0ABZ0HNG9_9HYPH</name>
<gene>
    <name evidence="2" type="ORF">RZS28_09935</name>
</gene>
<organism evidence="2 3">
    <name type="scientific">Methylocapsa polymorpha</name>
    <dbReference type="NCBI Taxonomy" id="3080828"/>
    <lineage>
        <taxon>Bacteria</taxon>
        <taxon>Pseudomonadati</taxon>
        <taxon>Pseudomonadota</taxon>
        <taxon>Alphaproteobacteria</taxon>
        <taxon>Hyphomicrobiales</taxon>
        <taxon>Beijerinckiaceae</taxon>
        <taxon>Methylocapsa</taxon>
    </lineage>
</organism>
<sequence length="299" mass="33432">MQTQITPSYRTAPSAGQWATVDPIEDCRLALHKNAFRVVHPLAEHPLFSLDKLISVAQDAAKRPGDLYMDAGDLTLADTWGSVPPPQLPVAKVIEQIETAKAMIVLKHVEVDPAYKAVLDDYADFVWRVAGADGAKLLRSPEMLVFITSPHRKTPYHFDAEVNFLVQLYGSKDLWVCDPLDRSVTTEQEIERYYAVSISAGIYKPLAEERATHFTLDPGEAVHIPTHAAHWVRNRDNVSVSLSLNMEFPNWLQADVHRANHYLRRLGLAPHPPGGSILIDRSKAAAIDALRSVKRLVRR</sequence>
<evidence type="ECO:0000259" key="1">
    <source>
        <dbReference type="PROSITE" id="PS51184"/>
    </source>
</evidence>
<accession>A0ABZ0HNG9</accession>
<dbReference type="PROSITE" id="PS51184">
    <property type="entry name" value="JMJC"/>
    <property type="match status" value="1"/>
</dbReference>
<dbReference type="EMBL" id="CP136862">
    <property type="protein sequence ID" value="WOJ88173.1"/>
    <property type="molecule type" value="Genomic_DNA"/>
</dbReference>
<reference evidence="2 3" key="1">
    <citation type="submission" date="2023-10" db="EMBL/GenBank/DDBJ databases">
        <title>Novel methanotroph of the genus Methylocapsa from a subarctic wetland.</title>
        <authorList>
            <person name="Belova S.E."/>
            <person name="Oshkin I.Y."/>
            <person name="Miroshnikov K."/>
            <person name="Dedysh S.N."/>
        </authorList>
    </citation>
    <scope>NUCLEOTIDE SEQUENCE [LARGE SCALE GENOMIC DNA]</scope>
    <source>
        <strain evidence="2 3">RX1</strain>
    </source>
</reference>
<dbReference type="Proteomes" id="UP001626536">
    <property type="component" value="Chromosome"/>
</dbReference>
<dbReference type="Pfam" id="PF13621">
    <property type="entry name" value="Cupin_8"/>
    <property type="match status" value="1"/>
</dbReference>
<dbReference type="SUPFAM" id="SSF51197">
    <property type="entry name" value="Clavaminate synthase-like"/>
    <property type="match status" value="1"/>
</dbReference>